<name>A0A1U7LS25_NEOID</name>
<keyword evidence="3" id="KW-1185">Reference proteome</keyword>
<dbReference type="OrthoDB" id="436637at2759"/>
<dbReference type="Gene3D" id="2.130.10.10">
    <property type="entry name" value="YVTN repeat-like/Quinoprotein amine dehydrogenase"/>
    <property type="match status" value="1"/>
</dbReference>
<reference evidence="2 3" key="1">
    <citation type="submission" date="2016-04" db="EMBL/GenBank/DDBJ databases">
        <title>Evolutionary innovation and constraint leading to complex multicellularity in the Ascomycota.</title>
        <authorList>
            <person name="Cisse O."/>
            <person name="Nguyen A."/>
            <person name="Hewitt D.A."/>
            <person name="Jedd G."/>
            <person name="Stajich J.E."/>
        </authorList>
    </citation>
    <scope>NUCLEOTIDE SEQUENCE [LARGE SCALE GENOMIC DNA]</scope>
    <source>
        <strain evidence="2 3">DAH-3</strain>
    </source>
</reference>
<evidence type="ECO:0000259" key="1">
    <source>
        <dbReference type="Pfam" id="PF23726"/>
    </source>
</evidence>
<dbReference type="AlphaFoldDB" id="A0A1U7LS25"/>
<gene>
    <name evidence="2" type="ORF">NEOLI_000525</name>
</gene>
<dbReference type="OMA" id="QIHPSNI"/>
<accession>A0A1U7LS25</accession>
<dbReference type="PANTHER" id="PTHR10644">
    <property type="entry name" value="DNA REPAIR/RNA PROCESSING CPSF FAMILY"/>
    <property type="match status" value="1"/>
</dbReference>
<dbReference type="STRING" id="1198029.A0A1U7LS25"/>
<dbReference type="InterPro" id="IPR050358">
    <property type="entry name" value="RSE1/DDB1/CFT1"/>
</dbReference>
<organism evidence="2 3">
    <name type="scientific">Neolecta irregularis (strain DAH-3)</name>
    <dbReference type="NCBI Taxonomy" id="1198029"/>
    <lineage>
        <taxon>Eukaryota</taxon>
        <taxon>Fungi</taxon>
        <taxon>Dikarya</taxon>
        <taxon>Ascomycota</taxon>
        <taxon>Taphrinomycotina</taxon>
        <taxon>Neolectales</taxon>
        <taxon>Neolectaceae</taxon>
        <taxon>Neolecta</taxon>
    </lineage>
</organism>
<proteinExistence type="predicted"/>
<dbReference type="Pfam" id="PF23726">
    <property type="entry name" value="Beta-prop_RSE1_2nd"/>
    <property type="match status" value="1"/>
</dbReference>
<dbReference type="Proteomes" id="UP000186594">
    <property type="component" value="Unassembled WGS sequence"/>
</dbReference>
<evidence type="ECO:0000313" key="3">
    <source>
        <dbReference type="Proteomes" id="UP000186594"/>
    </source>
</evidence>
<sequence length="132" mass="14311">MSSYAIWTTKIRKSDEFDSYLILSFTNGTLILSIGEAVEEVTDTGFLASIPTIAVQQLGQDAIIQIHPGGIRYIHADVKIVNWKAPAQKSTQQATTNQRQGAIALSSGELQEYQEQKQMTGAITALSIGPEG</sequence>
<dbReference type="InterPro" id="IPR058543">
    <property type="entry name" value="Beta-prop_RSE1/DDB1/CPSF1_2nd"/>
</dbReference>
<feature type="domain" description="RSE1/DDB1/CPSF1 second beta-propeller" evidence="1">
    <location>
        <begin position="6"/>
        <end position="119"/>
    </location>
</feature>
<evidence type="ECO:0000313" key="2">
    <source>
        <dbReference type="EMBL" id="OLL25429.1"/>
    </source>
</evidence>
<dbReference type="InterPro" id="IPR015943">
    <property type="entry name" value="WD40/YVTN_repeat-like_dom_sf"/>
</dbReference>
<comment type="caution">
    <text evidence="2">The sequence shown here is derived from an EMBL/GenBank/DDBJ whole genome shotgun (WGS) entry which is preliminary data.</text>
</comment>
<dbReference type="EMBL" id="LXFE01000411">
    <property type="protein sequence ID" value="OLL25429.1"/>
    <property type="molecule type" value="Genomic_DNA"/>
</dbReference>
<protein>
    <submittedName>
        <fullName evidence="2">Pre-mRNA-splicing factor rse1</fullName>
    </submittedName>
</protein>